<comment type="caution">
    <text evidence="1">The sequence shown here is derived from an EMBL/GenBank/DDBJ whole genome shotgun (WGS) entry which is preliminary data.</text>
</comment>
<name>A0A6L5Z754_9RHOB</name>
<evidence type="ECO:0000313" key="2">
    <source>
        <dbReference type="Proteomes" id="UP000474957"/>
    </source>
</evidence>
<dbReference type="RefSeq" id="WP_154449326.1">
    <property type="nucleotide sequence ID" value="NZ_WIND01000028.1"/>
</dbReference>
<sequence>MTIDSRGFLARGLSPPLTDMQKIFKVFTHFLSIEERGITIEDELAEFGYRLEELHDALNEMEKWLRFDPEMPYLPSESLSTIAIVASELLGKGFGEELRVERFADSLGLDRNALHRALVDFGSRAGIDLPWLIGEEARVAMAEVICEKPDLSPAF</sequence>
<evidence type="ECO:0000313" key="1">
    <source>
        <dbReference type="EMBL" id="MSU91894.1"/>
    </source>
</evidence>
<proteinExistence type="predicted"/>
<dbReference type="EMBL" id="WIND01000028">
    <property type="protein sequence ID" value="MSU91894.1"/>
    <property type="molecule type" value="Genomic_DNA"/>
</dbReference>
<keyword evidence="2" id="KW-1185">Reference proteome</keyword>
<dbReference type="Proteomes" id="UP000474957">
    <property type="component" value="Unassembled WGS sequence"/>
</dbReference>
<gene>
    <name evidence="1" type="ORF">GE300_20250</name>
</gene>
<organism evidence="1 2">
    <name type="scientific">Halovulum marinum</name>
    <dbReference type="NCBI Taxonomy" id="2662447"/>
    <lineage>
        <taxon>Bacteria</taxon>
        <taxon>Pseudomonadati</taxon>
        <taxon>Pseudomonadota</taxon>
        <taxon>Alphaproteobacteria</taxon>
        <taxon>Rhodobacterales</taxon>
        <taxon>Paracoccaceae</taxon>
        <taxon>Halovulum</taxon>
    </lineage>
</organism>
<accession>A0A6L5Z754</accession>
<reference evidence="1 2" key="1">
    <citation type="submission" date="2019-10" db="EMBL/GenBank/DDBJ databases">
        <title>Cognatihalovulum marinum gen. nov. sp. nov., a new member of the family Rhodobacteraceae isolated from deep seawater of the Northwest Indian Ocean.</title>
        <authorList>
            <person name="Ruan C."/>
            <person name="Wang J."/>
            <person name="Zheng X."/>
            <person name="Song L."/>
            <person name="Zhu Y."/>
            <person name="Huang Y."/>
            <person name="Lu Z."/>
            <person name="Du W."/>
            <person name="Huang L."/>
            <person name="Dai X."/>
        </authorList>
    </citation>
    <scope>NUCLEOTIDE SEQUENCE [LARGE SCALE GENOMIC DNA]</scope>
    <source>
        <strain evidence="1 2">2CG4</strain>
    </source>
</reference>
<dbReference type="AlphaFoldDB" id="A0A6L5Z754"/>
<protein>
    <submittedName>
        <fullName evidence="1">Uncharacterized protein</fullName>
    </submittedName>
</protein>